<reference evidence="8" key="1">
    <citation type="journal article" date="2019" name="Int. J. Syst. Evol. Microbiol.">
        <title>The Global Catalogue of Microorganisms (GCM) 10K type strain sequencing project: providing services to taxonomists for standard genome sequencing and annotation.</title>
        <authorList>
            <consortium name="The Broad Institute Genomics Platform"/>
            <consortium name="The Broad Institute Genome Sequencing Center for Infectious Disease"/>
            <person name="Wu L."/>
            <person name="Ma J."/>
        </authorList>
    </citation>
    <scope>NUCLEOTIDE SEQUENCE [LARGE SCALE GENOMIC DNA]</scope>
    <source>
        <strain evidence="8">CCUG 62953</strain>
    </source>
</reference>
<evidence type="ECO:0000256" key="4">
    <source>
        <dbReference type="PROSITE-ProRule" id="PRU00433"/>
    </source>
</evidence>
<organism evidence="7 8">
    <name type="scientific">Litorisediminicola beolgyonensis</name>
    <dbReference type="NCBI Taxonomy" id="1173614"/>
    <lineage>
        <taxon>Bacteria</taxon>
        <taxon>Pseudomonadati</taxon>
        <taxon>Pseudomonadota</taxon>
        <taxon>Alphaproteobacteria</taxon>
        <taxon>Rhodobacterales</taxon>
        <taxon>Paracoccaceae</taxon>
        <taxon>Litorisediminicola</taxon>
    </lineage>
</organism>
<evidence type="ECO:0000313" key="8">
    <source>
        <dbReference type="Proteomes" id="UP001597135"/>
    </source>
</evidence>
<evidence type="ECO:0000256" key="1">
    <source>
        <dbReference type="ARBA" id="ARBA00022617"/>
    </source>
</evidence>
<dbReference type="RefSeq" id="WP_386801951.1">
    <property type="nucleotide sequence ID" value="NZ_JBHTMU010000007.1"/>
</dbReference>
<evidence type="ECO:0000256" key="3">
    <source>
        <dbReference type="ARBA" id="ARBA00023004"/>
    </source>
</evidence>
<keyword evidence="1 4" id="KW-0349">Heme</keyword>
<evidence type="ECO:0000259" key="6">
    <source>
        <dbReference type="PROSITE" id="PS51007"/>
    </source>
</evidence>
<dbReference type="Gene3D" id="1.10.760.10">
    <property type="entry name" value="Cytochrome c-like domain"/>
    <property type="match status" value="1"/>
</dbReference>
<gene>
    <name evidence="7" type="primary">soxX</name>
    <name evidence="7" type="ORF">ACFQ4E_05575</name>
</gene>
<dbReference type="NCBIfam" id="TIGR04485">
    <property type="entry name" value="thiosulf_SoxX"/>
    <property type="match status" value="1"/>
</dbReference>
<feature type="domain" description="Cytochrome c" evidence="6">
    <location>
        <begin position="43"/>
        <end position="154"/>
    </location>
</feature>
<dbReference type="EMBL" id="JBHTMU010000007">
    <property type="protein sequence ID" value="MFD1341885.1"/>
    <property type="molecule type" value="Genomic_DNA"/>
</dbReference>
<dbReference type="Proteomes" id="UP001597135">
    <property type="component" value="Unassembled WGS sequence"/>
</dbReference>
<name>A0ABW3ZFA0_9RHOB</name>
<dbReference type="InterPro" id="IPR009056">
    <property type="entry name" value="Cyt_c-like_dom"/>
</dbReference>
<dbReference type="PROSITE" id="PS51007">
    <property type="entry name" value="CYTC"/>
    <property type="match status" value="1"/>
</dbReference>
<dbReference type="Pfam" id="PF00034">
    <property type="entry name" value="Cytochrom_C"/>
    <property type="match status" value="1"/>
</dbReference>
<accession>A0ABW3ZFA0</accession>
<feature type="signal peptide" evidence="5">
    <location>
        <begin position="1"/>
        <end position="18"/>
    </location>
</feature>
<keyword evidence="3 4" id="KW-0408">Iron</keyword>
<protein>
    <submittedName>
        <fullName evidence="7">Sulfur oxidation c-type cytochrome SoxX</fullName>
    </submittedName>
</protein>
<dbReference type="InterPro" id="IPR030999">
    <property type="entry name" value="Thiosulf_SoxX"/>
</dbReference>
<dbReference type="SUPFAM" id="SSF46626">
    <property type="entry name" value="Cytochrome c"/>
    <property type="match status" value="1"/>
</dbReference>
<sequence>MRLTALGVALLAASAVHAQDVDPQEVAYGEYGSVESSLSGAPGDAEAGANVASTRGLGNCVACHQISALDAAFQGEIGPPLDGVADRWGEAELRGIVANAKITFPDTVMPAFYKSTGFIRPGDAFTGKAGTEPLPPLLTAQQVEDVVAFLMTLK</sequence>
<keyword evidence="8" id="KW-1185">Reference proteome</keyword>
<feature type="chain" id="PRO_5045536576" evidence="5">
    <location>
        <begin position="19"/>
        <end position="154"/>
    </location>
</feature>
<evidence type="ECO:0000256" key="2">
    <source>
        <dbReference type="ARBA" id="ARBA00022723"/>
    </source>
</evidence>
<dbReference type="InterPro" id="IPR036909">
    <property type="entry name" value="Cyt_c-like_dom_sf"/>
</dbReference>
<evidence type="ECO:0000256" key="5">
    <source>
        <dbReference type="SAM" id="SignalP"/>
    </source>
</evidence>
<keyword evidence="2 4" id="KW-0479">Metal-binding</keyword>
<proteinExistence type="predicted"/>
<comment type="caution">
    <text evidence="7">The sequence shown here is derived from an EMBL/GenBank/DDBJ whole genome shotgun (WGS) entry which is preliminary data.</text>
</comment>
<evidence type="ECO:0000313" key="7">
    <source>
        <dbReference type="EMBL" id="MFD1341885.1"/>
    </source>
</evidence>
<keyword evidence="5" id="KW-0732">Signal</keyword>